<sequence length="221" mass="24213">MHLGLRWRWIPLGKRFITFILLGCMLAWGGGISIPVPSFKDTSTPFMCQDHACSCRNARNCWTHCCCFSRAEKLAWAAKQKIEPPEYAQKATPPQHDHSSEFCGMPPNPAPKHDTTCHHHHAAQPVSKPKPMLAADCRGPAAAKSQATSSANDTQTSIPISLTNDMRCHALASVTLIYSPVLELDLGQGQLVRLTSEPLPTFSSLRPNSFRAAPDPPPPRA</sequence>
<feature type="region of interest" description="Disordered" evidence="1">
    <location>
        <begin position="112"/>
        <end position="155"/>
    </location>
</feature>
<comment type="caution">
    <text evidence="2">The sequence shown here is derived from an EMBL/GenBank/DDBJ whole genome shotgun (WGS) entry which is preliminary data.</text>
</comment>
<accession>A0A368KJL9</accession>
<organism evidence="2 3">
    <name type="scientific">Bremerella cremea</name>
    <dbReference type="NCBI Taxonomy" id="1031537"/>
    <lineage>
        <taxon>Bacteria</taxon>
        <taxon>Pseudomonadati</taxon>
        <taxon>Planctomycetota</taxon>
        <taxon>Planctomycetia</taxon>
        <taxon>Pirellulales</taxon>
        <taxon>Pirellulaceae</taxon>
        <taxon>Bremerella</taxon>
    </lineage>
</organism>
<dbReference type="EMBL" id="QPEX01000046">
    <property type="protein sequence ID" value="RCS40771.1"/>
    <property type="molecule type" value="Genomic_DNA"/>
</dbReference>
<dbReference type="AlphaFoldDB" id="A0A368KJL9"/>
<protein>
    <submittedName>
        <fullName evidence="2">Uncharacterized protein</fullName>
    </submittedName>
</protein>
<evidence type="ECO:0000256" key="1">
    <source>
        <dbReference type="SAM" id="MobiDB-lite"/>
    </source>
</evidence>
<gene>
    <name evidence="2" type="ORF">DTL42_25760</name>
</gene>
<name>A0A368KJL9_9BACT</name>
<evidence type="ECO:0000313" key="2">
    <source>
        <dbReference type="EMBL" id="RCS40771.1"/>
    </source>
</evidence>
<proteinExistence type="predicted"/>
<reference evidence="2 3" key="1">
    <citation type="submission" date="2018-07" db="EMBL/GenBank/DDBJ databases">
        <title>Comparative genomes isolates from brazilian mangrove.</title>
        <authorList>
            <person name="De Araujo J.E."/>
            <person name="Taketani R.G."/>
            <person name="Silva M.C.P."/>
            <person name="Lourenco M.V."/>
            <person name="Oliveira V.M."/>
            <person name="Andreote F.D."/>
        </authorList>
    </citation>
    <scope>NUCLEOTIDE SEQUENCE [LARGE SCALE GENOMIC DNA]</scope>
    <source>
        <strain evidence="2 3">HEX PRIS-MGV</strain>
    </source>
</reference>
<evidence type="ECO:0000313" key="3">
    <source>
        <dbReference type="Proteomes" id="UP000253562"/>
    </source>
</evidence>
<feature type="region of interest" description="Disordered" evidence="1">
    <location>
        <begin position="199"/>
        <end position="221"/>
    </location>
</feature>
<dbReference type="Proteomes" id="UP000253562">
    <property type="component" value="Unassembled WGS sequence"/>
</dbReference>
<feature type="compositionally biased region" description="Polar residues" evidence="1">
    <location>
        <begin position="145"/>
        <end position="155"/>
    </location>
</feature>